<dbReference type="CTD" id="641654"/>
<dbReference type="GeneID" id="103260196"/>
<organism evidence="1 2">
    <name type="scientific">Carlito syrichta</name>
    <name type="common">Philippine tarsier</name>
    <name type="synonym">Tarsius syrichta</name>
    <dbReference type="NCBI Taxonomy" id="1868482"/>
    <lineage>
        <taxon>Eukaryota</taxon>
        <taxon>Metazoa</taxon>
        <taxon>Chordata</taxon>
        <taxon>Craniata</taxon>
        <taxon>Vertebrata</taxon>
        <taxon>Euteleostomi</taxon>
        <taxon>Mammalia</taxon>
        <taxon>Eutheria</taxon>
        <taxon>Euarchontoglires</taxon>
        <taxon>Primates</taxon>
        <taxon>Haplorrhini</taxon>
        <taxon>Tarsiiformes</taxon>
        <taxon>Tarsiidae</taxon>
        <taxon>Carlito</taxon>
    </lineage>
</organism>
<evidence type="ECO:0000313" key="1">
    <source>
        <dbReference type="Proteomes" id="UP000189704"/>
    </source>
</evidence>
<dbReference type="RefSeq" id="XP_008056038.1">
    <property type="nucleotide sequence ID" value="XM_008057847.2"/>
</dbReference>
<accession>A0A1U7TI09</accession>
<dbReference type="AlphaFoldDB" id="A0A1U7TI09"/>
<reference evidence="2" key="1">
    <citation type="submission" date="2025-08" db="UniProtKB">
        <authorList>
            <consortium name="RefSeq"/>
        </authorList>
    </citation>
    <scope>IDENTIFICATION</scope>
</reference>
<evidence type="ECO:0000313" key="2">
    <source>
        <dbReference type="RefSeq" id="XP_008056038.1"/>
    </source>
</evidence>
<gene>
    <name evidence="2" type="primary">HEPN1</name>
</gene>
<dbReference type="Proteomes" id="UP000189704">
    <property type="component" value="Unplaced"/>
</dbReference>
<dbReference type="OrthoDB" id="9480156at2759"/>
<sequence>MHLKADQQGGKLELEFRRLGGARGLLEALEKRGGQNTQRSCFSFCFLIGLSPLHTTDYCFSYELFKKWWHGHRLIIQWPIPSLFWC</sequence>
<dbReference type="KEGG" id="csyr:103260196"/>
<name>A0A1U7TI09_CARSF</name>
<proteinExistence type="predicted"/>
<keyword evidence="1" id="KW-1185">Reference proteome</keyword>
<protein>
    <submittedName>
        <fullName evidence="2">LOW QUALITY PROTEIN: putative cancer susceptibility gene HEPN1 protein</fullName>
    </submittedName>
</protein>